<comment type="similarity">
    <text evidence="2">Belongs to the EamA transporter family.</text>
</comment>
<protein>
    <submittedName>
        <fullName evidence="8">EamA family transporter</fullName>
    </submittedName>
</protein>
<keyword evidence="4 6" id="KW-1133">Transmembrane helix</keyword>
<feature type="transmembrane region" description="Helical" evidence="6">
    <location>
        <begin position="129"/>
        <end position="152"/>
    </location>
</feature>
<evidence type="ECO:0000313" key="9">
    <source>
        <dbReference type="Proteomes" id="UP000244892"/>
    </source>
</evidence>
<evidence type="ECO:0000256" key="1">
    <source>
        <dbReference type="ARBA" id="ARBA00004141"/>
    </source>
</evidence>
<keyword evidence="9" id="KW-1185">Reference proteome</keyword>
<evidence type="ECO:0000259" key="7">
    <source>
        <dbReference type="Pfam" id="PF00892"/>
    </source>
</evidence>
<dbReference type="InterPro" id="IPR037185">
    <property type="entry name" value="EmrE-like"/>
</dbReference>
<evidence type="ECO:0000256" key="4">
    <source>
        <dbReference type="ARBA" id="ARBA00022989"/>
    </source>
</evidence>
<dbReference type="InterPro" id="IPR050638">
    <property type="entry name" value="AA-Vitamin_Transporters"/>
</dbReference>
<dbReference type="KEGG" id="aon:DEH84_13110"/>
<feature type="transmembrane region" description="Helical" evidence="6">
    <location>
        <begin position="158"/>
        <end position="176"/>
    </location>
</feature>
<dbReference type="AlphaFoldDB" id="A0A2U8FT71"/>
<evidence type="ECO:0000256" key="6">
    <source>
        <dbReference type="SAM" id="Phobius"/>
    </source>
</evidence>
<dbReference type="Pfam" id="PF00892">
    <property type="entry name" value="EamA"/>
    <property type="match status" value="2"/>
</dbReference>
<dbReference type="EMBL" id="CP029210">
    <property type="protein sequence ID" value="AWI54255.1"/>
    <property type="molecule type" value="Genomic_DNA"/>
</dbReference>
<dbReference type="PANTHER" id="PTHR32322:SF2">
    <property type="entry name" value="EAMA DOMAIN-CONTAINING PROTEIN"/>
    <property type="match status" value="1"/>
</dbReference>
<gene>
    <name evidence="8" type="ORF">DEH84_13110</name>
</gene>
<feature type="transmembrane region" description="Helical" evidence="6">
    <location>
        <begin position="228"/>
        <end position="250"/>
    </location>
</feature>
<dbReference type="GO" id="GO:0016020">
    <property type="term" value="C:membrane"/>
    <property type="evidence" value="ECO:0007669"/>
    <property type="project" value="UniProtKB-SubCell"/>
</dbReference>
<feature type="transmembrane region" description="Helical" evidence="6">
    <location>
        <begin position="71"/>
        <end position="90"/>
    </location>
</feature>
<dbReference type="Proteomes" id="UP000244892">
    <property type="component" value="Chromosome"/>
</dbReference>
<name>A0A2U8FT71_9BURK</name>
<evidence type="ECO:0000256" key="2">
    <source>
        <dbReference type="ARBA" id="ARBA00007362"/>
    </source>
</evidence>
<dbReference type="OrthoDB" id="4167046at2"/>
<keyword evidence="3 6" id="KW-0812">Transmembrane</keyword>
<feature type="transmembrane region" description="Helical" evidence="6">
    <location>
        <begin position="188"/>
        <end position="208"/>
    </location>
</feature>
<reference evidence="8 9" key="1">
    <citation type="submission" date="2018-05" db="EMBL/GenBank/DDBJ databases">
        <title>complete genome sequence of Aquabacterium olei NBRC 110486.</title>
        <authorList>
            <person name="Tang B."/>
            <person name="Chang J."/>
            <person name="Zhang L."/>
            <person name="Yang H."/>
        </authorList>
    </citation>
    <scope>NUCLEOTIDE SEQUENCE [LARGE SCALE GENOMIC DNA]</scope>
    <source>
        <strain evidence="8 9">NBRC 110486</strain>
    </source>
</reference>
<dbReference type="PANTHER" id="PTHR32322">
    <property type="entry name" value="INNER MEMBRANE TRANSPORTER"/>
    <property type="match status" value="1"/>
</dbReference>
<dbReference type="RefSeq" id="WP_109037251.1">
    <property type="nucleotide sequence ID" value="NZ_CP029210.1"/>
</dbReference>
<organism evidence="8 9">
    <name type="scientific">Aquabacterium olei</name>
    <dbReference type="NCBI Taxonomy" id="1296669"/>
    <lineage>
        <taxon>Bacteria</taxon>
        <taxon>Pseudomonadati</taxon>
        <taxon>Pseudomonadota</taxon>
        <taxon>Betaproteobacteria</taxon>
        <taxon>Burkholderiales</taxon>
        <taxon>Aquabacterium</taxon>
    </lineage>
</organism>
<comment type="subcellular location">
    <subcellularLocation>
        <location evidence="1">Membrane</location>
        <topology evidence="1">Multi-pass membrane protein</topology>
    </subcellularLocation>
</comment>
<evidence type="ECO:0000313" key="8">
    <source>
        <dbReference type="EMBL" id="AWI54255.1"/>
    </source>
</evidence>
<evidence type="ECO:0000256" key="5">
    <source>
        <dbReference type="ARBA" id="ARBA00023136"/>
    </source>
</evidence>
<accession>A0A2U8FT71</accession>
<dbReference type="SUPFAM" id="SSF103481">
    <property type="entry name" value="Multidrug resistance efflux transporter EmrE"/>
    <property type="match status" value="2"/>
</dbReference>
<feature type="transmembrane region" description="Helical" evidence="6">
    <location>
        <begin position="96"/>
        <end position="117"/>
    </location>
</feature>
<evidence type="ECO:0000256" key="3">
    <source>
        <dbReference type="ARBA" id="ARBA00022692"/>
    </source>
</evidence>
<feature type="transmembrane region" description="Helical" evidence="6">
    <location>
        <begin position="33"/>
        <end position="51"/>
    </location>
</feature>
<dbReference type="InterPro" id="IPR000620">
    <property type="entry name" value="EamA_dom"/>
</dbReference>
<feature type="domain" description="EamA" evidence="7">
    <location>
        <begin position="155"/>
        <end position="304"/>
    </location>
</feature>
<feature type="transmembrane region" description="Helical" evidence="6">
    <location>
        <begin position="262"/>
        <end position="281"/>
    </location>
</feature>
<proteinExistence type="inferred from homology"/>
<sequence length="322" mass="34650">MSLLSSRTLVYLLLPPMMWAGNAVVGRMMVGSMPPVAMNALRWLLVAAMLWPLVRRSGLQWGDVRARWRHLAVIGTLGVGTYNALQYLALQTSSPLNVTLIGSSVPVWMMLVGRFGFGQALHARQLVGAALSVLGVMLVMAHGDLAVLSGLRLVPGDMLMLLASLAWAIYSWLLAHPPAHMVGERRPAWDWATFLFVQVVFGSVWAVACSGVEAVLSAGEGPGLIPTGLLPWLGMLFIAVGPSIVAYRCWGLGVQTVGPTMAAFFSNLTPIFAAVWAALLLGEHPRWYHPVALLLIVAGIAVSSGIQKRRREPPRPLDPKGG</sequence>
<feature type="domain" description="EamA" evidence="7">
    <location>
        <begin position="9"/>
        <end position="140"/>
    </location>
</feature>
<keyword evidence="5 6" id="KW-0472">Membrane</keyword>
<feature type="transmembrane region" description="Helical" evidence="6">
    <location>
        <begin position="287"/>
        <end position="306"/>
    </location>
</feature>